<organism evidence="1 2">
    <name type="scientific">Lunatimonas lonarensis</name>
    <dbReference type="NCBI Taxonomy" id="1232681"/>
    <lineage>
        <taxon>Bacteria</taxon>
        <taxon>Pseudomonadati</taxon>
        <taxon>Bacteroidota</taxon>
        <taxon>Cytophagia</taxon>
        <taxon>Cytophagales</taxon>
        <taxon>Cyclobacteriaceae</taxon>
    </lineage>
</organism>
<sequence>MNYIFNNVKSNIKYSATLLQTTDQLILSKTQNYHLWRKL</sequence>
<keyword evidence="2" id="KW-1185">Reference proteome</keyword>
<dbReference type="STRING" id="1232681.ADIS_3599"/>
<evidence type="ECO:0000313" key="1">
    <source>
        <dbReference type="EMBL" id="EON75904.1"/>
    </source>
</evidence>
<dbReference type="AlphaFoldDB" id="R7ZPF3"/>
<gene>
    <name evidence="1" type="ORF">ADIS_3599</name>
</gene>
<reference evidence="1 2" key="1">
    <citation type="submission" date="2013-02" db="EMBL/GenBank/DDBJ databases">
        <title>A novel strain isolated from Lonar lake, Maharashtra, India.</title>
        <authorList>
            <person name="Singh A."/>
        </authorList>
    </citation>
    <scope>NUCLEOTIDE SEQUENCE [LARGE SCALE GENOMIC DNA]</scope>
    <source>
        <strain evidence="1 2">AK24</strain>
    </source>
</reference>
<evidence type="ECO:0000313" key="2">
    <source>
        <dbReference type="Proteomes" id="UP000013909"/>
    </source>
</evidence>
<dbReference type="EMBL" id="AQHR01000092">
    <property type="protein sequence ID" value="EON75904.1"/>
    <property type="molecule type" value="Genomic_DNA"/>
</dbReference>
<proteinExistence type="predicted"/>
<dbReference type="Proteomes" id="UP000013909">
    <property type="component" value="Unassembled WGS sequence"/>
</dbReference>
<accession>R7ZPF3</accession>
<protein>
    <submittedName>
        <fullName evidence="1">Uncharacterized protein</fullName>
    </submittedName>
</protein>
<comment type="caution">
    <text evidence="1">The sequence shown here is derived from an EMBL/GenBank/DDBJ whole genome shotgun (WGS) entry which is preliminary data.</text>
</comment>
<name>R7ZPF3_9BACT</name>